<evidence type="ECO:0000313" key="2">
    <source>
        <dbReference type="EMBL" id="KAF9619538.1"/>
    </source>
</evidence>
<gene>
    <name evidence="2" type="ORF">IFM89_007365</name>
</gene>
<keyword evidence="3" id="KW-1185">Reference proteome</keyword>
<dbReference type="InterPro" id="IPR053781">
    <property type="entry name" value="F-box_AtFBL13-like"/>
</dbReference>
<name>A0A835M4P9_9MAGN</name>
<dbReference type="AlphaFoldDB" id="A0A835M4P9"/>
<dbReference type="Gene3D" id="1.20.1280.50">
    <property type="match status" value="1"/>
</dbReference>
<organism evidence="2 3">
    <name type="scientific">Coptis chinensis</name>
    <dbReference type="NCBI Taxonomy" id="261450"/>
    <lineage>
        <taxon>Eukaryota</taxon>
        <taxon>Viridiplantae</taxon>
        <taxon>Streptophyta</taxon>
        <taxon>Embryophyta</taxon>
        <taxon>Tracheophyta</taxon>
        <taxon>Spermatophyta</taxon>
        <taxon>Magnoliopsida</taxon>
        <taxon>Ranunculales</taxon>
        <taxon>Ranunculaceae</taxon>
        <taxon>Coptidoideae</taxon>
        <taxon>Coptis</taxon>
    </lineage>
</organism>
<proteinExistence type="predicted"/>
<protein>
    <recommendedName>
        <fullName evidence="1">F-box domain-containing protein</fullName>
    </recommendedName>
</protein>
<dbReference type="Pfam" id="PF00646">
    <property type="entry name" value="F-box"/>
    <property type="match status" value="1"/>
</dbReference>
<dbReference type="OrthoDB" id="613853at2759"/>
<dbReference type="PANTHER" id="PTHR34223">
    <property type="entry name" value="OS11G0201299 PROTEIN"/>
    <property type="match status" value="1"/>
</dbReference>
<dbReference type="EMBL" id="JADFTS010000002">
    <property type="protein sequence ID" value="KAF9619538.1"/>
    <property type="molecule type" value="Genomic_DNA"/>
</dbReference>
<dbReference type="Proteomes" id="UP000631114">
    <property type="component" value="Unassembled WGS sequence"/>
</dbReference>
<comment type="caution">
    <text evidence="2">The sequence shown here is derived from an EMBL/GenBank/DDBJ whole genome shotgun (WGS) entry which is preliminary data.</text>
</comment>
<dbReference type="SUPFAM" id="SSF81383">
    <property type="entry name" value="F-box domain"/>
    <property type="match status" value="1"/>
</dbReference>
<sequence>METKGNSSSSSSTIYNKKLMNINNEDRISGLHEPLIHHILSFMDMKEVLQTSLLSKRWTHLWQSIRTLKFHEHSWTNRCDRWNGRNPKLKKNKLTKFKYFVDTVLFLRDGSDIDKFDLFDLFAEYVDSRLIDRWVTYARKRRVQVLRLGGVSILSLETLYFSS</sequence>
<dbReference type="InterPro" id="IPR053197">
    <property type="entry name" value="F-box_SCFL_complex_component"/>
</dbReference>
<dbReference type="InterPro" id="IPR001810">
    <property type="entry name" value="F-box_dom"/>
</dbReference>
<dbReference type="PANTHER" id="PTHR34223:SF51">
    <property type="entry name" value="OS06G0556300 PROTEIN"/>
    <property type="match status" value="1"/>
</dbReference>
<feature type="domain" description="F-box" evidence="1">
    <location>
        <begin position="28"/>
        <end position="66"/>
    </location>
</feature>
<evidence type="ECO:0000259" key="1">
    <source>
        <dbReference type="Pfam" id="PF00646"/>
    </source>
</evidence>
<dbReference type="InterPro" id="IPR036047">
    <property type="entry name" value="F-box-like_dom_sf"/>
</dbReference>
<accession>A0A835M4P9</accession>
<evidence type="ECO:0000313" key="3">
    <source>
        <dbReference type="Proteomes" id="UP000631114"/>
    </source>
</evidence>
<dbReference type="CDD" id="cd22160">
    <property type="entry name" value="F-box_AtFBL13-like"/>
    <property type="match status" value="1"/>
</dbReference>
<reference evidence="2 3" key="1">
    <citation type="submission" date="2020-10" db="EMBL/GenBank/DDBJ databases">
        <title>The Coptis chinensis genome and diversification of protoberbering-type alkaloids.</title>
        <authorList>
            <person name="Wang B."/>
            <person name="Shu S."/>
            <person name="Song C."/>
            <person name="Liu Y."/>
        </authorList>
    </citation>
    <scope>NUCLEOTIDE SEQUENCE [LARGE SCALE GENOMIC DNA]</scope>
    <source>
        <strain evidence="2">HL-2020</strain>
        <tissue evidence="2">Leaf</tissue>
    </source>
</reference>